<reference evidence="3" key="1">
    <citation type="journal article" date="2019" name="Int. J. Syst. Evol. Microbiol.">
        <title>The Global Catalogue of Microorganisms (GCM) 10K type strain sequencing project: providing services to taxonomists for standard genome sequencing and annotation.</title>
        <authorList>
            <consortium name="The Broad Institute Genomics Platform"/>
            <consortium name="The Broad Institute Genome Sequencing Center for Infectious Disease"/>
            <person name="Wu L."/>
            <person name="Ma J."/>
        </authorList>
    </citation>
    <scope>NUCLEOTIDE SEQUENCE [LARGE SCALE GENOMIC DNA]</scope>
    <source>
        <strain evidence="3">JCM 4594</strain>
    </source>
</reference>
<evidence type="ECO:0000313" key="3">
    <source>
        <dbReference type="Proteomes" id="UP000600946"/>
    </source>
</evidence>
<dbReference type="Proteomes" id="UP000600946">
    <property type="component" value="Unassembled WGS sequence"/>
</dbReference>
<sequence>MVQLAKQLVGVIRVDLYSVLCVRDRTKALAWFEVFFGRPADEIIGEEYLWQVGENAWVVVDDRDVRAERVGGAMITLGVNDLDAILARLAAHGIGHEPVETYSNGVRHVVLLDPDGNSLSLAEAPAQ</sequence>
<dbReference type="SUPFAM" id="SSF54593">
    <property type="entry name" value="Glyoxalase/Bleomycin resistance protein/Dihydroxybiphenyl dioxygenase"/>
    <property type="match status" value="1"/>
</dbReference>
<dbReference type="Pfam" id="PF00903">
    <property type="entry name" value="Glyoxalase"/>
    <property type="match status" value="1"/>
</dbReference>
<protein>
    <recommendedName>
        <fullName evidence="1">VOC domain-containing protein</fullName>
    </recommendedName>
</protein>
<dbReference type="PROSITE" id="PS51819">
    <property type="entry name" value="VOC"/>
    <property type="match status" value="1"/>
</dbReference>
<dbReference type="InterPro" id="IPR037523">
    <property type="entry name" value="VOC_core"/>
</dbReference>
<evidence type="ECO:0000313" key="2">
    <source>
        <dbReference type="EMBL" id="GGY15183.1"/>
    </source>
</evidence>
<organism evidence="2 3">
    <name type="scientific">Streptomyces xanthochromogenes</name>
    <dbReference type="NCBI Taxonomy" id="67384"/>
    <lineage>
        <taxon>Bacteria</taxon>
        <taxon>Bacillati</taxon>
        <taxon>Actinomycetota</taxon>
        <taxon>Actinomycetes</taxon>
        <taxon>Kitasatosporales</taxon>
        <taxon>Streptomycetaceae</taxon>
        <taxon>Streptomyces</taxon>
    </lineage>
</organism>
<gene>
    <name evidence="2" type="ORF">GCM10010326_03490</name>
</gene>
<dbReference type="Gene3D" id="3.10.180.10">
    <property type="entry name" value="2,3-Dihydroxybiphenyl 1,2-Dioxygenase, domain 1"/>
    <property type="match status" value="1"/>
</dbReference>
<dbReference type="RefSeq" id="WP_190025925.1">
    <property type="nucleotide sequence ID" value="NZ_BMUU01000001.1"/>
</dbReference>
<dbReference type="InterPro" id="IPR029068">
    <property type="entry name" value="Glyas_Bleomycin-R_OHBP_Dase"/>
</dbReference>
<dbReference type="InterPro" id="IPR004360">
    <property type="entry name" value="Glyas_Fos-R_dOase_dom"/>
</dbReference>
<feature type="domain" description="VOC" evidence="1">
    <location>
        <begin position="13"/>
        <end position="124"/>
    </location>
</feature>
<dbReference type="CDD" id="cd06587">
    <property type="entry name" value="VOC"/>
    <property type="match status" value="1"/>
</dbReference>
<keyword evidence="3" id="KW-1185">Reference proteome</keyword>
<dbReference type="GeneID" id="96288384"/>
<name>A0ABQ2ZFK4_9ACTN</name>
<comment type="caution">
    <text evidence="2">The sequence shown here is derived from an EMBL/GenBank/DDBJ whole genome shotgun (WGS) entry which is preliminary data.</text>
</comment>
<proteinExistence type="predicted"/>
<dbReference type="EMBL" id="BMUU01000001">
    <property type="protein sequence ID" value="GGY15183.1"/>
    <property type="molecule type" value="Genomic_DNA"/>
</dbReference>
<accession>A0ABQ2ZFK4</accession>
<evidence type="ECO:0000259" key="1">
    <source>
        <dbReference type="PROSITE" id="PS51819"/>
    </source>
</evidence>